<keyword evidence="1" id="KW-0472">Membrane</keyword>
<dbReference type="EMBL" id="VUJU01010856">
    <property type="protein sequence ID" value="KAF0712688.1"/>
    <property type="molecule type" value="Genomic_DNA"/>
</dbReference>
<evidence type="ECO:0000256" key="1">
    <source>
        <dbReference type="SAM" id="Phobius"/>
    </source>
</evidence>
<dbReference type="EMBL" id="VUJU01007089">
    <property type="protein sequence ID" value="KAF0746762.1"/>
    <property type="molecule type" value="Genomic_DNA"/>
</dbReference>
<reference evidence="2 4" key="1">
    <citation type="submission" date="2019-08" db="EMBL/GenBank/DDBJ databases">
        <title>Whole genome of Aphis craccivora.</title>
        <authorList>
            <person name="Voronova N.V."/>
            <person name="Shulinski R.S."/>
            <person name="Bandarenka Y.V."/>
            <person name="Zhorov D.G."/>
            <person name="Warner D."/>
        </authorList>
    </citation>
    <scope>NUCLEOTIDE SEQUENCE [LARGE SCALE GENOMIC DNA]</scope>
    <source>
        <strain evidence="2">180601</strain>
        <tissue evidence="2">Whole Body</tissue>
    </source>
</reference>
<comment type="caution">
    <text evidence="2">The sequence shown here is derived from an EMBL/GenBank/DDBJ whole genome shotgun (WGS) entry which is preliminary data.</text>
</comment>
<organism evidence="2 4">
    <name type="scientific">Aphis craccivora</name>
    <name type="common">Cowpea aphid</name>
    <dbReference type="NCBI Taxonomy" id="307492"/>
    <lineage>
        <taxon>Eukaryota</taxon>
        <taxon>Metazoa</taxon>
        <taxon>Ecdysozoa</taxon>
        <taxon>Arthropoda</taxon>
        <taxon>Hexapoda</taxon>
        <taxon>Insecta</taxon>
        <taxon>Pterygota</taxon>
        <taxon>Neoptera</taxon>
        <taxon>Paraneoptera</taxon>
        <taxon>Hemiptera</taxon>
        <taxon>Sternorrhyncha</taxon>
        <taxon>Aphidomorpha</taxon>
        <taxon>Aphidoidea</taxon>
        <taxon>Aphididae</taxon>
        <taxon>Aphidini</taxon>
        <taxon>Aphis</taxon>
        <taxon>Aphis</taxon>
    </lineage>
</organism>
<dbReference type="Proteomes" id="UP000478052">
    <property type="component" value="Unassembled WGS sequence"/>
</dbReference>
<protein>
    <submittedName>
        <fullName evidence="2">Uncharacterized protein</fullName>
    </submittedName>
</protein>
<accession>A0A6G0VZT0</accession>
<gene>
    <name evidence="3" type="ORF">FWK35_00026661</name>
    <name evidence="2" type="ORF">FWK35_00030096</name>
</gene>
<evidence type="ECO:0000313" key="4">
    <source>
        <dbReference type="Proteomes" id="UP000478052"/>
    </source>
</evidence>
<proteinExistence type="predicted"/>
<evidence type="ECO:0000313" key="3">
    <source>
        <dbReference type="EMBL" id="KAF0746762.1"/>
    </source>
</evidence>
<dbReference type="AlphaFoldDB" id="A0A6G0VZT0"/>
<name>A0A6G0VZT0_APHCR</name>
<feature type="non-terminal residue" evidence="2">
    <location>
        <position position="1"/>
    </location>
</feature>
<feature type="transmembrane region" description="Helical" evidence="1">
    <location>
        <begin position="15"/>
        <end position="36"/>
    </location>
</feature>
<keyword evidence="4" id="KW-1185">Reference proteome</keyword>
<sequence>NRFGRKLVLRKNSRFSVIFFWFFPALLKTIGNFLLLTPQSTNYIHFPIRNRVHFLKSEHFYCSKTW</sequence>
<keyword evidence="1" id="KW-1133">Transmembrane helix</keyword>
<evidence type="ECO:0000313" key="2">
    <source>
        <dbReference type="EMBL" id="KAF0712688.1"/>
    </source>
</evidence>
<keyword evidence="1" id="KW-0812">Transmembrane</keyword>